<dbReference type="CDD" id="cd19757">
    <property type="entry name" value="Bbox1"/>
    <property type="match status" value="1"/>
</dbReference>
<keyword evidence="2" id="KW-1133">Transmembrane helix</keyword>
<accession>A0ABP0N5E6</accession>
<dbReference type="Proteomes" id="UP001642484">
    <property type="component" value="Unassembled WGS sequence"/>
</dbReference>
<dbReference type="PROSITE" id="PS50119">
    <property type="entry name" value="ZF_BBOX"/>
    <property type="match status" value="1"/>
</dbReference>
<gene>
    <name evidence="4" type="ORF">CCMP2556_LOCUS28351</name>
</gene>
<keyword evidence="1" id="KW-0863">Zinc-finger</keyword>
<evidence type="ECO:0000313" key="5">
    <source>
        <dbReference type="Proteomes" id="UP001642484"/>
    </source>
</evidence>
<keyword evidence="2" id="KW-0472">Membrane</keyword>
<evidence type="ECO:0000256" key="2">
    <source>
        <dbReference type="SAM" id="Phobius"/>
    </source>
</evidence>
<feature type="domain" description="B box-type" evidence="3">
    <location>
        <begin position="71"/>
        <end position="112"/>
    </location>
</feature>
<feature type="transmembrane region" description="Helical" evidence="2">
    <location>
        <begin position="218"/>
        <end position="240"/>
    </location>
</feature>
<protein>
    <recommendedName>
        <fullName evidence="3">B box-type domain-containing protein</fullName>
    </recommendedName>
</protein>
<comment type="caution">
    <text evidence="4">The sequence shown here is derived from an EMBL/GenBank/DDBJ whole genome shotgun (WGS) entry which is preliminary data.</text>
</comment>
<feature type="transmembrane region" description="Helical" evidence="2">
    <location>
        <begin position="120"/>
        <end position="144"/>
    </location>
</feature>
<organism evidence="4 5">
    <name type="scientific">Durusdinium trenchii</name>
    <dbReference type="NCBI Taxonomy" id="1381693"/>
    <lineage>
        <taxon>Eukaryota</taxon>
        <taxon>Sar</taxon>
        <taxon>Alveolata</taxon>
        <taxon>Dinophyceae</taxon>
        <taxon>Suessiales</taxon>
        <taxon>Symbiodiniaceae</taxon>
        <taxon>Durusdinium</taxon>
    </lineage>
</organism>
<dbReference type="EMBL" id="CAXAMN010021273">
    <property type="protein sequence ID" value="CAK9057470.1"/>
    <property type="molecule type" value="Genomic_DNA"/>
</dbReference>
<evidence type="ECO:0000313" key="4">
    <source>
        <dbReference type="EMBL" id="CAK9057470.1"/>
    </source>
</evidence>
<evidence type="ECO:0000259" key="3">
    <source>
        <dbReference type="PROSITE" id="PS50119"/>
    </source>
</evidence>
<sequence>MKALVNAIINAFLQYVFRPLDHFLFTKDRYTSRFSALSPLAAYFSAARTALNGHAWYPYPVCPAWTVGPYCSKCPGNAAFWCVECNARFCPACAARFHHPGLYTEHHSLEPIKKEKQPRLAALLMSNFLVVGVALYLTSCITISPDYLSSTDMCPVMSTARVLATRVDSKLFYYYKADLAKYCNMEDSFYKFFLDGWVRGVVTASDDTLLVLTSAGPAYIMTTVLSIFLVPVVAACYGALMGVAHAIDSHLPQSQGLADAEEWLQRFDLCSIFGGQCTAPPLTEPRLRPSLDFYDKMKYNKNRRLRMSNYHAAVARDDLNYWVNRSVPWFVGFRLLLVWCPFDLAYLLRVLCSFLGFGKTIEEHQTWFSTPVAGMLFSDAFSVSLLRNLNAATSAILALLPFADGVSNAIIFLFLSVLAVIVGFLIFLYLITEQQREYYSKWTDESVQQKTVGCCARESCKCESIQFFTEKAVQE</sequence>
<keyword evidence="2" id="KW-0812">Transmembrane</keyword>
<name>A0ABP0N5E6_9DINO</name>
<evidence type="ECO:0000256" key="1">
    <source>
        <dbReference type="PROSITE-ProRule" id="PRU00024"/>
    </source>
</evidence>
<proteinExistence type="predicted"/>
<keyword evidence="1" id="KW-0862">Zinc</keyword>
<keyword evidence="5" id="KW-1185">Reference proteome</keyword>
<dbReference type="InterPro" id="IPR000315">
    <property type="entry name" value="Znf_B-box"/>
</dbReference>
<keyword evidence="1" id="KW-0479">Metal-binding</keyword>
<feature type="transmembrane region" description="Helical" evidence="2">
    <location>
        <begin position="409"/>
        <end position="431"/>
    </location>
</feature>
<reference evidence="4 5" key="1">
    <citation type="submission" date="2024-02" db="EMBL/GenBank/DDBJ databases">
        <authorList>
            <person name="Chen Y."/>
            <person name="Shah S."/>
            <person name="Dougan E. K."/>
            <person name="Thang M."/>
            <person name="Chan C."/>
        </authorList>
    </citation>
    <scope>NUCLEOTIDE SEQUENCE [LARGE SCALE GENOMIC DNA]</scope>
</reference>